<dbReference type="Gene3D" id="1.25.40.20">
    <property type="entry name" value="Ankyrin repeat-containing domain"/>
    <property type="match status" value="2"/>
</dbReference>
<feature type="repeat" description="ANK" evidence="3">
    <location>
        <begin position="1214"/>
        <end position="1246"/>
    </location>
</feature>
<dbReference type="PANTHER" id="PTHR24198:SF165">
    <property type="entry name" value="ANKYRIN REPEAT-CONTAINING PROTEIN-RELATED"/>
    <property type="match status" value="1"/>
</dbReference>
<gene>
    <name evidence="5" type="ORF">CM83_89863</name>
    <name evidence="6" type="ORF">CM83_89865</name>
</gene>
<feature type="repeat" description="ANK" evidence="3">
    <location>
        <begin position="1282"/>
        <end position="1314"/>
    </location>
</feature>
<keyword evidence="1" id="KW-0677">Repeat</keyword>
<name>A0A0A9Y2G2_LYGHE</name>
<organism evidence="5">
    <name type="scientific">Lygus hesperus</name>
    <name type="common">Western plant bug</name>
    <dbReference type="NCBI Taxonomy" id="30085"/>
    <lineage>
        <taxon>Eukaryota</taxon>
        <taxon>Metazoa</taxon>
        <taxon>Ecdysozoa</taxon>
        <taxon>Arthropoda</taxon>
        <taxon>Hexapoda</taxon>
        <taxon>Insecta</taxon>
        <taxon>Pterygota</taxon>
        <taxon>Neoptera</taxon>
        <taxon>Paraneoptera</taxon>
        <taxon>Hemiptera</taxon>
        <taxon>Heteroptera</taxon>
        <taxon>Panheteroptera</taxon>
        <taxon>Cimicomorpha</taxon>
        <taxon>Miridae</taxon>
        <taxon>Mirini</taxon>
        <taxon>Lygus</taxon>
    </lineage>
</organism>
<evidence type="ECO:0000256" key="1">
    <source>
        <dbReference type="ARBA" id="ARBA00022737"/>
    </source>
</evidence>
<evidence type="ECO:0000256" key="4">
    <source>
        <dbReference type="SAM" id="MobiDB-lite"/>
    </source>
</evidence>
<evidence type="ECO:0000313" key="6">
    <source>
        <dbReference type="EMBL" id="JAG30714.1"/>
    </source>
</evidence>
<sequence>MNCEKGEFSLINGQVPDHVVYLVARATARSEFKLENANFKNRIAKCLMELDSIEEVSWLLKALKFSGFLHLVFDLDKSLVGVCKDEAEGYFWPENGELVVAAKNMDSEEEEERRGFLGTLAHELAHWTITIVLKNEGLPYRNGSKEEECYRNILSKVAKENEKLHNRFKTVFQMYKKHQWEVELIVVVPHLLAQLPNEYHWPTDGTKALFDFFRMSVLHEIQIFVSEALEHSQRKTIAELNTHFGLHEFYNETYIKFELGYNDSPSVLLIGCDHPIVTLLKVLKNFSSRENVLCCYYHHVIVEPFDNKIIKCFRDLKECRALVIVKEDDEGEHYYNNMLLFFNIVKQNPSKKLILIVKSTMVDTLRSTFKTSSETFASLKMECIKEQLTMKSLTEDSKNCLLQESVKFRGDDVILDDLVSNSERLLIDGMLIQRVLQGEDITIGSSCYLERSYDQDFILIDQLVDKDNFIRLLSNCENREGIAIFVEAESMDWKRNLIPSPHVVATTEELGCILQRVEESNFLPFVSVQSRNNSQDEQYSTPFLKCLQQHYKYSFAYWFQIKPDGRMICTGAHCPGLNFNRKLLSYSEESKCCGIDAQTFIDTEISPRDNKIRAHVLCDKPGTGKSWFLNSLFGKLCDTHWVIKIILKFAKESVDSLPMSNLSDDHVIKFIKYHENVRDGFAERFLKYKIRNDSKYRLLLLFDGMEEIPWTETCSLQQNREKIAGLIKYLAEKTCVQTITATRPEDQVWLTNFPCRVYKFQSIGDCQVYLKTKCRMRAELLGKSATVQNYIEMAKNLLDTPLHVNMLGEIIIGDLDNSRVHNKVNSVATLYKEFTDIKYVNYIKEKNIPSNLQREVKKALRGTFQRLALFRLLGNKDVFKDYLAESELFEIENRELRLNTTELASYYGIGLINKHPTQEVEFLHQTIPEYLVSELILSWIQNDTHERLVAEGVLCNPVVSFGTFNEILGHQTVTDQQISKYAAIIENGHILHLLQAIDRLAQLRFENLLELWAKCIDKSEKLLKLTTPEYYLEEVSHHSIYTHPYPLFPISEYCDDVVIRRYLELGFTLNYKGPNGRSIMHNLVKRGKLELLQMVCCDEHSFKISLDLEDDDGLSLVHEAAISGNLELLKWLYSKDLDLLKVCKRNKSAVDYAVEYENWDVVMWILNEGFNDTELQSDRTLLLHAVCYKGREDIVRHILNNTNWKLDVNKPDCNGLTPIHLATERGHLSVAKLLVEAGADMMIKSYGSSILHFSCRSGDQSLIEWCLKTEHKQSLLICVDRALRTPLHIAAEGGHFEAVKLLVDAGASISTTSEGDRSLLHHAVMSGNNLLVEWLIQEGNVRKCFNVDSTMADGRTPILLAAEQGQLDIIKLLIDAGGDVKRRCKNHYSIIHYAVISESFEVVEWCLKNMPVELIDSRDHEGKTPIHLAAKLGLRSILRELKDAGGELRLLSYDGASVVHYAAVSGKPPLMQWCLTELGKLDFDVNHRDKRGRTPLDIAAAENDVRIMKVLKDYGGQRTYVSIVETKDGSGVDHVPEHSRQSETSIETVHSSDKTFEDPAKIENIPTPSSAFEVDQNICLGAQELQKDVLDDNGVVEAIKPDQPKAMENRPPWEKVAGEQLKEFGKHLEKLAKKKWRKL</sequence>
<feature type="repeat" description="ANK" evidence="3">
    <location>
        <begin position="1491"/>
        <end position="1515"/>
    </location>
</feature>
<feature type="repeat" description="ANK" evidence="3">
    <location>
        <begin position="1353"/>
        <end position="1385"/>
    </location>
</feature>
<feature type="repeat" description="ANK" evidence="3">
    <location>
        <begin position="1421"/>
        <end position="1453"/>
    </location>
</feature>
<dbReference type="PROSITE" id="PS50297">
    <property type="entry name" value="ANK_REP_REGION"/>
    <property type="match status" value="5"/>
</dbReference>
<dbReference type="SUPFAM" id="SSF48403">
    <property type="entry name" value="Ankyrin repeat"/>
    <property type="match status" value="2"/>
</dbReference>
<feature type="region of interest" description="Disordered" evidence="4">
    <location>
        <begin position="1529"/>
        <end position="1555"/>
    </location>
</feature>
<reference evidence="5" key="1">
    <citation type="journal article" date="2014" name="PLoS ONE">
        <title>Transcriptome-Based Identification of ABC Transporters in the Western Tarnished Plant Bug Lygus hesperus.</title>
        <authorList>
            <person name="Hull J.J."/>
            <person name="Chaney K."/>
            <person name="Geib S.M."/>
            <person name="Fabrick J.A."/>
            <person name="Brent C.S."/>
            <person name="Walsh D."/>
            <person name="Lavine L.C."/>
        </authorList>
    </citation>
    <scope>NUCLEOTIDE SEQUENCE</scope>
</reference>
<dbReference type="Gene3D" id="3.40.50.300">
    <property type="entry name" value="P-loop containing nucleotide triphosphate hydrolases"/>
    <property type="match status" value="1"/>
</dbReference>
<dbReference type="EMBL" id="GBHO01017245">
    <property type="protein sequence ID" value="JAG26359.1"/>
    <property type="molecule type" value="Transcribed_RNA"/>
</dbReference>
<dbReference type="EMBL" id="GBHO01012890">
    <property type="protein sequence ID" value="JAG30714.1"/>
    <property type="molecule type" value="Transcribed_RNA"/>
</dbReference>
<dbReference type="PROSITE" id="PS50088">
    <property type="entry name" value="ANK_REPEAT"/>
    <property type="match status" value="5"/>
</dbReference>
<evidence type="ECO:0000256" key="3">
    <source>
        <dbReference type="PROSITE-ProRule" id="PRU00023"/>
    </source>
</evidence>
<evidence type="ECO:0000256" key="2">
    <source>
        <dbReference type="ARBA" id="ARBA00023043"/>
    </source>
</evidence>
<dbReference type="PRINTS" id="PR01415">
    <property type="entry name" value="ANKYRIN"/>
</dbReference>
<accession>A0A0A9Y2G2</accession>
<dbReference type="SMART" id="SM00248">
    <property type="entry name" value="ANK"/>
    <property type="match status" value="13"/>
</dbReference>
<evidence type="ECO:0000313" key="5">
    <source>
        <dbReference type="EMBL" id="JAG26359.1"/>
    </source>
</evidence>
<protein>
    <submittedName>
        <fullName evidence="5">Uncharacterized protein</fullName>
    </submittedName>
</protein>
<keyword evidence="2 3" id="KW-0040">ANK repeat</keyword>
<dbReference type="InterPro" id="IPR036770">
    <property type="entry name" value="Ankyrin_rpt-contain_sf"/>
</dbReference>
<dbReference type="PANTHER" id="PTHR24198">
    <property type="entry name" value="ANKYRIN REPEAT AND PROTEIN KINASE DOMAIN-CONTAINING PROTEIN"/>
    <property type="match status" value="1"/>
</dbReference>
<feature type="compositionally biased region" description="Basic and acidic residues" evidence="4">
    <location>
        <begin position="1529"/>
        <end position="1541"/>
    </location>
</feature>
<dbReference type="Pfam" id="PF12796">
    <property type="entry name" value="Ank_2"/>
    <property type="match status" value="4"/>
</dbReference>
<reference evidence="5" key="2">
    <citation type="submission" date="2014-07" db="EMBL/GenBank/DDBJ databases">
        <authorList>
            <person name="Hull J."/>
        </authorList>
    </citation>
    <scope>NUCLEOTIDE SEQUENCE</scope>
</reference>
<dbReference type="InterPro" id="IPR002110">
    <property type="entry name" value="Ankyrin_rpt"/>
</dbReference>
<proteinExistence type="predicted"/>
<dbReference type="InterPro" id="IPR027417">
    <property type="entry name" value="P-loop_NTPase"/>
</dbReference>